<organism evidence="3 4">
    <name type="scientific">Viridothelium virens</name>
    <name type="common">Speckled blister lichen</name>
    <name type="synonym">Trypethelium virens</name>
    <dbReference type="NCBI Taxonomy" id="1048519"/>
    <lineage>
        <taxon>Eukaryota</taxon>
        <taxon>Fungi</taxon>
        <taxon>Dikarya</taxon>
        <taxon>Ascomycota</taxon>
        <taxon>Pezizomycotina</taxon>
        <taxon>Dothideomycetes</taxon>
        <taxon>Dothideomycetes incertae sedis</taxon>
        <taxon>Trypetheliales</taxon>
        <taxon>Trypetheliaceae</taxon>
        <taxon>Viridothelium</taxon>
    </lineage>
</organism>
<dbReference type="Pfam" id="PF06985">
    <property type="entry name" value="HET"/>
    <property type="match status" value="1"/>
</dbReference>
<dbReference type="OrthoDB" id="5428863at2759"/>
<dbReference type="PANTHER" id="PTHR33112:SF1">
    <property type="entry name" value="HETEROKARYON INCOMPATIBILITY DOMAIN-CONTAINING PROTEIN"/>
    <property type="match status" value="1"/>
</dbReference>
<proteinExistence type="predicted"/>
<evidence type="ECO:0000313" key="4">
    <source>
        <dbReference type="Proteomes" id="UP000800092"/>
    </source>
</evidence>
<evidence type="ECO:0000259" key="2">
    <source>
        <dbReference type="Pfam" id="PF06985"/>
    </source>
</evidence>
<evidence type="ECO:0000313" key="3">
    <source>
        <dbReference type="EMBL" id="KAF2229432.1"/>
    </source>
</evidence>
<protein>
    <recommendedName>
        <fullName evidence="2">Heterokaryon incompatibility domain-containing protein</fullName>
    </recommendedName>
</protein>
<feature type="domain" description="Heterokaryon incompatibility" evidence="2">
    <location>
        <begin position="365"/>
        <end position="435"/>
    </location>
</feature>
<dbReference type="AlphaFoldDB" id="A0A6A6GUG1"/>
<feature type="region of interest" description="Disordered" evidence="1">
    <location>
        <begin position="144"/>
        <end position="175"/>
    </location>
</feature>
<gene>
    <name evidence="3" type="ORF">EV356DRAFT_571113</name>
</gene>
<dbReference type="InterPro" id="IPR010730">
    <property type="entry name" value="HET"/>
</dbReference>
<reference evidence="3" key="1">
    <citation type="journal article" date="2020" name="Stud. Mycol.">
        <title>101 Dothideomycetes genomes: a test case for predicting lifestyles and emergence of pathogens.</title>
        <authorList>
            <person name="Haridas S."/>
            <person name="Albert R."/>
            <person name="Binder M."/>
            <person name="Bloem J."/>
            <person name="Labutti K."/>
            <person name="Salamov A."/>
            <person name="Andreopoulos B."/>
            <person name="Baker S."/>
            <person name="Barry K."/>
            <person name="Bills G."/>
            <person name="Bluhm B."/>
            <person name="Cannon C."/>
            <person name="Castanera R."/>
            <person name="Culley D."/>
            <person name="Daum C."/>
            <person name="Ezra D."/>
            <person name="Gonzalez J."/>
            <person name="Henrissat B."/>
            <person name="Kuo A."/>
            <person name="Liang C."/>
            <person name="Lipzen A."/>
            <person name="Lutzoni F."/>
            <person name="Magnuson J."/>
            <person name="Mondo S."/>
            <person name="Nolan M."/>
            <person name="Ohm R."/>
            <person name="Pangilinan J."/>
            <person name="Park H.-J."/>
            <person name="Ramirez L."/>
            <person name="Alfaro M."/>
            <person name="Sun H."/>
            <person name="Tritt A."/>
            <person name="Yoshinaga Y."/>
            <person name="Zwiers L.-H."/>
            <person name="Turgeon B."/>
            <person name="Goodwin S."/>
            <person name="Spatafora J."/>
            <person name="Crous P."/>
            <person name="Grigoriev I."/>
        </authorList>
    </citation>
    <scope>NUCLEOTIDE SEQUENCE</scope>
    <source>
        <strain evidence="3">Tuck. ex Michener</strain>
    </source>
</reference>
<evidence type="ECO:0000256" key="1">
    <source>
        <dbReference type="SAM" id="MobiDB-lite"/>
    </source>
</evidence>
<accession>A0A6A6GUG1</accession>
<keyword evidence="4" id="KW-1185">Reference proteome</keyword>
<dbReference type="EMBL" id="ML991863">
    <property type="protein sequence ID" value="KAF2229432.1"/>
    <property type="molecule type" value="Genomic_DNA"/>
</dbReference>
<sequence>MFESLKLTDGWGNGRDVEYLAMEVAGRTFKDMADDSHLIVGDTLILEIMQDWYIRLCGYVDKASLPIDPKPFGKVNQQSLLRQESRGKAKIWPDGSTLFPLHPPTDSRFLESKSISLEHAKENKPGLTDLTGKDGCFHKEPELKSTVLPGNEGPDIVGQSGITPNPEESKGSDLDAVDDRNAEERIFDDGEDLIFHELSSFFQGENSEVSQIIKPVIEELVKEIGYEPYCPEAQMSFQKVIGQEIQKWMISKINCSLIQESGNSRHLLSVAMDKIVTELQKVKSELHKRLSQVIGPLLHHIRPAELISSLIEVDGLERSGEDSYNKPRIRFAFPATYLLQRQPLILGPKDYDVTPQSRNYVGGFQYTNVPYTVQDAIRHTQTFGYQYLWVDSICIVQDDSEEVSSQLDQMCDIYGGAELTLVAAQGKDASHGMHTFWPPPTPAAKHLFPLDLNKFITPENLRGLVPSRFPEQDCEAEEIWLSALQWEEFTSETTPVYIPPLVVKSRLMLDKDYPKNGTPKIKDMFIPVHEASRKENEVKSMIDILEQFISFPAELGPERFPDVVSKGKKCFPTPITNVRNSSWYHRGWTMQERMSSKRLLIFTQHSMAWNCSCALKDLFFDLRKTNHWYSELDIRSAVVPRHKQWACLHDYSNVVGEYNHLDLTFDSDIMRAFAGMTSSFQQNFPGGFHFGLPVIFFHWCLLWQPHQPLRKRITGSNNANTAWPSWSWVLWHGELDFNLWNSTYNIISKSWSIDMRLSLQPTYQDHKGISGDLPPTLEKDWKRTPAGTFKHRSDIETEFLYPLPIPSEVPHLTTNQSQILRFNAQSIRFSLSKILSPRRHSCLTFLLGDHESNLVGIVRLNHSHDDSEARQQFERRTEEFIAISQGSVLVSALHLEKLPYKSTTYHSPFEELCELNCAQDKTYEFYNVLMVEWRNGIAHRKALGRVLKKAWDATPKRDVEVFLG</sequence>
<dbReference type="PANTHER" id="PTHR33112">
    <property type="entry name" value="DOMAIN PROTEIN, PUTATIVE-RELATED"/>
    <property type="match status" value="1"/>
</dbReference>
<dbReference type="Proteomes" id="UP000800092">
    <property type="component" value="Unassembled WGS sequence"/>
</dbReference>
<name>A0A6A6GUG1_VIRVR</name>